<organism evidence="2 4">
    <name type="scientific">Roseibium polysiphoniae</name>
    <dbReference type="NCBI Taxonomy" id="2571221"/>
    <lineage>
        <taxon>Bacteria</taxon>
        <taxon>Pseudomonadati</taxon>
        <taxon>Pseudomonadota</taxon>
        <taxon>Alphaproteobacteria</taxon>
        <taxon>Hyphomicrobiales</taxon>
        <taxon>Stappiaceae</taxon>
        <taxon>Roseibium</taxon>
    </lineage>
</organism>
<keyword evidence="3" id="KW-1185">Reference proteome</keyword>
<reference evidence="2" key="1">
    <citation type="submission" date="2018-08" db="EMBL/GenBank/DDBJ databases">
        <authorList>
            <person name="Jin W."/>
            <person name="Wang H."/>
            <person name="Yang Y."/>
            <person name="Li M."/>
            <person name="Liu J."/>
        </authorList>
    </citation>
    <scope>NUCLEOTIDE SEQUENCE</scope>
    <source>
        <strain evidence="2">AESS21</strain>
    </source>
</reference>
<gene>
    <name evidence="2" type="ORF">DYI23_11170</name>
    <name evidence="1" type="ORF">IG617_12140</name>
</gene>
<reference evidence="2" key="3">
    <citation type="journal article" date="2021" name="Microorganisms">
        <title>Bacterial Dimethylsulfoniopropionate Biosynthesis in the East China Sea.</title>
        <authorList>
            <person name="Liu J."/>
            <person name="Zhang Y."/>
            <person name="Liu J."/>
            <person name="Zhong H."/>
            <person name="Williams B.T."/>
            <person name="Zheng Y."/>
            <person name="Curson A.R.J."/>
            <person name="Sun C."/>
            <person name="Sun H."/>
            <person name="Song D."/>
            <person name="Wagner Mackenzie B."/>
            <person name="Bermejo Martinez A."/>
            <person name="Todd J.D."/>
            <person name="Zhang X.H."/>
        </authorList>
    </citation>
    <scope>NUCLEOTIDE SEQUENCE</scope>
    <source>
        <strain evidence="2">AESS21</strain>
    </source>
</reference>
<evidence type="ECO:0000313" key="1">
    <source>
        <dbReference type="EMBL" id="MBD8877039.1"/>
    </source>
</evidence>
<evidence type="ECO:0000313" key="3">
    <source>
        <dbReference type="Proteomes" id="UP000615687"/>
    </source>
</evidence>
<dbReference type="EMBL" id="JACYXJ010000004">
    <property type="protein sequence ID" value="MBD8877039.1"/>
    <property type="molecule type" value="Genomic_DNA"/>
</dbReference>
<proteinExistence type="predicted"/>
<dbReference type="Proteomes" id="UP000615687">
    <property type="component" value="Unassembled WGS sequence"/>
</dbReference>
<dbReference type="RefSeq" id="WP_192109470.1">
    <property type="nucleotide sequence ID" value="NZ_JACYXJ010000004.1"/>
</dbReference>
<comment type="caution">
    <text evidence="2">The sequence shown here is derived from an EMBL/GenBank/DDBJ whole genome shotgun (WGS) entry which is preliminary data.</text>
</comment>
<sequence>MQGSSEDRGEPLNSESADRIRKEAIAVALAPFTAEMKLVDVIDLVAYVRTEKHANISDLIKSSAELFFKEGTLRYGMGANVELDWDTTPTIGLDLEFFNMGVWVYLTLILSSPDNALNVAYIEFTGSNADDEEEDNTQRLLTALQDSRL</sequence>
<reference evidence="1 3" key="2">
    <citation type="submission" date="2020-09" db="EMBL/GenBank/DDBJ databases">
        <title>The genome sequence of type strain Labrenzia polysiphoniae KACC 19711.</title>
        <authorList>
            <person name="Liu Y."/>
        </authorList>
    </citation>
    <scope>NUCLEOTIDE SEQUENCE [LARGE SCALE GENOMIC DNA]</scope>
    <source>
        <strain evidence="1 3">KACC 19711</strain>
    </source>
</reference>
<dbReference type="Proteomes" id="UP000705379">
    <property type="component" value="Unassembled WGS sequence"/>
</dbReference>
<evidence type="ECO:0000313" key="4">
    <source>
        <dbReference type="Proteomes" id="UP000705379"/>
    </source>
</evidence>
<protein>
    <submittedName>
        <fullName evidence="2">Uncharacterized protein</fullName>
    </submittedName>
</protein>
<accession>A0A944GT32</accession>
<name>A0A944GT32_9HYPH</name>
<evidence type="ECO:0000313" key="2">
    <source>
        <dbReference type="EMBL" id="MBS8260782.1"/>
    </source>
</evidence>
<dbReference type="EMBL" id="QTKU01000002">
    <property type="protein sequence ID" value="MBS8260782.1"/>
    <property type="molecule type" value="Genomic_DNA"/>
</dbReference>
<dbReference type="AlphaFoldDB" id="A0A944GT32"/>